<dbReference type="EMBL" id="CAJNAS010000011">
    <property type="protein sequence ID" value="CAE6912285.1"/>
    <property type="molecule type" value="Genomic_DNA"/>
</dbReference>
<evidence type="ECO:0000313" key="1">
    <source>
        <dbReference type="EMBL" id="CAE6912285.1"/>
    </source>
</evidence>
<proteinExistence type="predicted"/>
<name>A0A9N8MW80_9BURK</name>
<evidence type="ECO:0000313" key="2">
    <source>
        <dbReference type="Proteomes" id="UP000675121"/>
    </source>
</evidence>
<gene>
    <name evidence="1" type="ORF">R70211_03981</name>
</gene>
<dbReference type="AlphaFoldDB" id="A0A9N8MW80"/>
<reference evidence="1" key="1">
    <citation type="submission" date="2021-02" db="EMBL/GenBank/DDBJ databases">
        <authorList>
            <person name="Vanwijnsberghe S."/>
        </authorList>
    </citation>
    <scope>NUCLEOTIDE SEQUENCE</scope>
    <source>
        <strain evidence="1">R-70211</strain>
    </source>
</reference>
<organism evidence="1 2">
    <name type="scientific">Paraburkholderia domus</name>
    <dbReference type="NCBI Taxonomy" id="2793075"/>
    <lineage>
        <taxon>Bacteria</taxon>
        <taxon>Pseudomonadati</taxon>
        <taxon>Pseudomonadota</taxon>
        <taxon>Betaproteobacteria</taxon>
        <taxon>Burkholderiales</taxon>
        <taxon>Burkholderiaceae</taxon>
        <taxon>Paraburkholderia</taxon>
    </lineage>
</organism>
<keyword evidence="2" id="KW-1185">Reference proteome</keyword>
<dbReference type="Proteomes" id="UP000675121">
    <property type="component" value="Unassembled WGS sequence"/>
</dbReference>
<sequence>MRSTSPGADLPAAGSARCEASHSAGPFVYPQCDAKRSYAVSRFDSKSFRFS</sequence>
<accession>A0A9N8MW80</accession>
<protein>
    <submittedName>
        <fullName evidence="1">Uncharacterized protein</fullName>
    </submittedName>
</protein>
<comment type="caution">
    <text evidence="1">The sequence shown here is derived from an EMBL/GenBank/DDBJ whole genome shotgun (WGS) entry which is preliminary data.</text>
</comment>